<proteinExistence type="predicted"/>
<gene>
    <name evidence="1" type="ORF">SLS63_012929</name>
</gene>
<organism evidence="1 2">
    <name type="scientific">Diaporthe eres</name>
    <name type="common">Phomopsis oblonga</name>
    <dbReference type="NCBI Taxonomy" id="83184"/>
    <lineage>
        <taxon>Eukaryota</taxon>
        <taxon>Fungi</taxon>
        <taxon>Dikarya</taxon>
        <taxon>Ascomycota</taxon>
        <taxon>Pezizomycotina</taxon>
        <taxon>Sordariomycetes</taxon>
        <taxon>Sordariomycetidae</taxon>
        <taxon>Diaporthales</taxon>
        <taxon>Diaporthaceae</taxon>
        <taxon>Diaporthe</taxon>
        <taxon>Diaporthe eres species complex</taxon>
    </lineage>
</organism>
<comment type="caution">
    <text evidence="1">The sequence shown here is derived from an EMBL/GenBank/DDBJ whole genome shotgun (WGS) entry which is preliminary data.</text>
</comment>
<protein>
    <submittedName>
        <fullName evidence="1">Uncharacterized protein</fullName>
    </submittedName>
</protein>
<dbReference type="EMBL" id="JAKNSF020000156">
    <property type="protein sequence ID" value="KAK7710612.1"/>
    <property type="molecule type" value="Genomic_DNA"/>
</dbReference>
<sequence length="323" mass="36597">MDPNAKVEKGSTSIQLMPPPKMAIPKNPNHRWYTFGANHLNPGSQSAFALAVQMQGVNRNDKDGAEVFEHAEAFRNKKYFIPEREDNIFHSNEADVVRSADLYLIHPVMQALAAHPRYHRSVISRSEDTLKDSRTDMTFYIPVQSGDHRPFAVVEYKKRQAFQAAGFNHEAMIPQALRARVQALQAEFDQNLLTPSPQAQAAFKQLFEGCGVKADDSDSTLFTGSENNLIKQAASYMVAYRVRHVALFNWDCMVLCYFPWLDRSKTVPQLEADYRGARGTKNTPARPGISYPVEVDIYPHGDPNTRLALMAFMQHAWEETYNS</sequence>
<name>A0ABR1NQ29_DIAER</name>
<evidence type="ECO:0000313" key="2">
    <source>
        <dbReference type="Proteomes" id="UP001430848"/>
    </source>
</evidence>
<reference evidence="1 2" key="1">
    <citation type="submission" date="2024-02" db="EMBL/GenBank/DDBJ databases">
        <title>De novo assembly and annotation of 12 fungi associated with fruit tree decline syndrome in Ontario, Canada.</title>
        <authorList>
            <person name="Sulman M."/>
            <person name="Ellouze W."/>
            <person name="Ilyukhin E."/>
        </authorList>
    </citation>
    <scope>NUCLEOTIDE SEQUENCE [LARGE SCALE GENOMIC DNA]</scope>
    <source>
        <strain evidence="1 2">M169</strain>
    </source>
</reference>
<accession>A0ABR1NQ29</accession>
<keyword evidence="2" id="KW-1185">Reference proteome</keyword>
<dbReference type="Proteomes" id="UP001430848">
    <property type="component" value="Unassembled WGS sequence"/>
</dbReference>
<evidence type="ECO:0000313" key="1">
    <source>
        <dbReference type="EMBL" id="KAK7710612.1"/>
    </source>
</evidence>